<sequence length="259" mass="28799">MCHGLPVFSSEKNNGGVEDRFIFYESNQSKHPEGWFIGPDICSLLTVKARSAASGIQCPNDVITKWEEYSEEGSQWIVNNAMNVDCRGSDDSYVPIWLGVMAAFGGMALLLVLCVFMSQVLGCVYDPNSDTGSAPEQSPDDAERQSQIERSDQPPPYEEVRIQKCPDLFHDISDQGLQMHRVESHIGPVIHPEWDVELPPPSYQDITRDSFPTVTPLGSPYDREEEEREEEMEEEGEEPAEGLAITGRGGMDNPGFGLL</sequence>
<protein>
    <submittedName>
        <fullName evidence="3 4">Uncharacterized protein</fullName>
    </submittedName>
</protein>
<evidence type="ECO:0000256" key="2">
    <source>
        <dbReference type="SAM" id="Phobius"/>
    </source>
</evidence>
<evidence type="ECO:0000313" key="3">
    <source>
        <dbReference type="EMBL" id="ELU12052.1"/>
    </source>
</evidence>
<dbReference type="Proteomes" id="UP000014760">
    <property type="component" value="Unassembled WGS sequence"/>
</dbReference>
<proteinExistence type="predicted"/>
<feature type="compositionally biased region" description="Acidic residues" evidence="1">
    <location>
        <begin position="223"/>
        <end position="240"/>
    </location>
</feature>
<feature type="region of interest" description="Disordered" evidence="1">
    <location>
        <begin position="202"/>
        <end position="259"/>
    </location>
</feature>
<dbReference type="EnsemblMetazoa" id="CapteT188136">
    <property type="protein sequence ID" value="CapteP188136"/>
    <property type="gene ID" value="CapteG188136"/>
</dbReference>
<keyword evidence="2" id="KW-1133">Transmembrane helix</keyword>
<dbReference type="HOGENOM" id="CLU_1074580_0_0_1"/>
<keyword evidence="2" id="KW-0472">Membrane</keyword>
<reference evidence="4" key="3">
    <citation type="submission" date="2015-06" db="UniProtKB">
        <authorList>
            <consortium name="EnsemblMetazoa"/>
        </authorList>
    </citation>
    <scope>IDENTIFICATION</scope>
</reference>
<accession>R7V0M0</accession>
<organism evidence="3">
    <name type="scientific">Capitella teleta</name>
    <name type="common">Polychaete worm</name>
    <dbReference type="NCBI Taxonomy" id="283909"/>
    <lineage>
        <taxon>Eukaryota</taxon>
        <taxon>Metazoa</taxon>
        <taxon>Spiralia</taxon>
        <taxon>Lophotrochozoa</taxon>
        <taxon>Annelida</taxon>
        <taxon>Polychaeta</taxon>
        <taxon>Sedentaria</taxon>
        <taxon>Scolecida</taxon>
        <taxon>Capitellidae</taxon>
        <taxon>Capitella</taxon>
    </lineage>
</organism>
<evidence type="ECO:0000256" key="1">
    <source>
        <dbReference type="SAM" id="MobiDB-lite"/>
    </source>
</evidence>
<feature type="compositionally biased region" description="Gly residues" evidence="1">
    <location>
        <begin position="247"/>
        <end position="259"/>
    </location>
</feature>
<keyword evidence="2" id="KW-0812">Transmembrane</keyword>
<feature type="transmembrane region" description="Helical" evidence="2">
    <location>
        <begin position="96"/>
        <end position="118"/>
    </location>
</feature>
<gene>
    <name evidence="3" type="ORF">CAPTEDRAFT_188136</name>
</gene>
<dbReference type="EMBL" id="AMQN01005528">
    <property type="status" value="NOT_ANNOTATED_CDS"/>
    <property type="molecule type" value="Genomic_DNA"/>
</dbReference>
<reference evidence="3 5" key="2">
    <citation type="journal article" date="2013" name="Nature">
        <title>Insights into bilaterian evolution from three spiralian genomes.</title>
        <authorList>
            <person name="Simakov O."/>
            <person name="Marletaz F."/>
            <person name="Cho S.J."/>
            <person name="Edsinger-Gonzales E."/>
            <person name="Havlak P."/>
            <person name="Hellsten U."/>
            <person name="Kuo D.H."/>
            <person name="Larsson T."/>
            <person name="Lv J."/>
            <person name="Arendt D."/>
            <person name="Savage R."/>
            <person name="Osoegawa K."/>
            <person name="de Jong P."/>
            <person name="Grimwood J."/>
            <person name="Chapman J.A."/>
            <person name="Shapiro H."/>
            <person name="Aerts A."/>
            <person name="Otillar R.P."/>
            <person name="Terry A.Y."/>
            <person name="Boore J.L."/>
            <person name="Grigoriev I.V."/>
            <person name="Lindberg D.R."/>
            <person name="Seaver E.C."/>
            <person name="Weisblat D.A."/>
            <person name="Putnam N.H."/>
            <person name="Rokhsar D.S."/>
        </authorList>
    </citation>
    <scope>NUCLEOTIDE SEQUENCE</scope>
    <source>
        <strain evidence="3 5">I ESC-2004</strain>
    </source>
</reference>
<name>R7V0M0_CAPTE</name>
<feature type="region of interest" description="Disordered" evidence="1">
    <location>
        <begin position="129"/>
        <end position="158"/>
    </location>
</feature>
<keyword evidence="5" id="KW-1185">Reference proteome</keyword>
<dbReference type="AlphaFoldDB" id="R7V0M0"/>
<evidence type="ECO:0000313" key="4">
    <source>
        <dbReference type="EnsemblMetazoa" id="CapteP188136"/>
    </source>
</evidence>
<evidence type="ECO:0000313" key="5">
    <source>
        <dbReference type="Proteomes" id="UP000014760"/>
    </source>
</evidence>
<dbReference type="EMBL" id="KB296213">
    <property type="protein sequence ID" value="ELU12052.1"/>
    <property type="molecule type" value="Genomic_DNA"/>
</dbReference>
<reference evidence="5" key="1">
    <citation type="submission" date="2012-12" db="EMBL/GenBank/DDBJ databases">
        <authorList>
            <person name="Hellsten U."/>
            <person name="Grimwood J."/>
            <person name="Chapman J.A."/>
            <person name="Shapiro H."/>
            <person name="Aerts A."/>
            <person name="Otillar R.P."/>
            <person name="Terry A.Y."/>
            <person name="Boore J.L."/>
            <person name="Simakov O."/>
            <person name="Marletaz F."/>
            <person name="Cho S.-J."/>
            <person name="Edsinger-Gonzales E."/>
            <person name="Havlak P."/>
            <person name="Kuo D.-H."/>
            <person name="Larsson T."/>
            <person name="Lv J."/>
            <person name="Arendt D."/>
            <person name="Savage R."/>
            <person name="Osoegawa K."/>
            <person name="de Jong P."/>
            <person name="Lindberg D.R."/>
            <person name="Seaver E.C."/>
            <person name="Weisblat D.A."/>
            <person name="Putnam N.H."/>
            <person name="Grigoriev I.V."/>
            <person name="Rokhsar D.S."/>
        </authorList>
    </citation>
    <scope>NUCLEOTIDE SEQUENCE</scope>
    <source>
        <strain evidence="5">I ESC-2004</strain>
    </source>
</reference>
<feature type="compositionally biased region" description="Basic and acidic residues" evidence="1">
    <location>
        <begin position="141"/>
        <end position="158"/>
    </location>
</feature>